<protein>
    <submittedName>
        <fullName evidence="1">PqqD family protein</fullName>
    </submittedName>
</protein>
<gene>
    <name evidence="1" type="ORF">OB236_19085</name>
</gene>
<keyword evidence="2" id="KW-1185">Reference proteome</keyword>
<dbReference type="RefSeq" id="WP_076233302.1">
    <property type="nucleotide sequence ID" value="NZ_JAOQIO010000077.1"/>
</dbReference>
<comment type="caution">
    <text evidence="1">The sequence shown here is derived from an EMBL/GenBank/DDBJ whole genome shotgun (WGS) entry which is preliminary data.</text>
</comment>
<sequence>MNTLYKRSSLTQAVECEGEWVIIHVSHDTITKLNDTAGSLWAMLNKSMTVNQLVALASSHNMPLTEVAAADIEMLLEQLVHIGLVEKW</sequence>
<name>A0ABT2UKM4_9BACL</name>
<dbReference type="Gene3D" id="1.10.10.1150">
    <property type="entry name" value="Coenzyme PQQ synthesis protein D (PqqD)"/>
    <property type="match status" value="1"/>
</dbReference>
<evidence type="ECO:0000313" key="2">
    <source>
        <dbReference type="Proteomes" id="UP001652445"/>
    </source>
</evidence>
<dbReference type="Pfam" id="PF05402">
    <property type="entry name" value="PqqD"/>
    <property type="match status" value="1"/>
</dbReference>
<dbReference type="EMBL" id="JAOQIO010000077">
    <property type="protein sequence ID" value="MCU6794214.1"/>
    <property type="molecule type" value="Genomic_DNA"/>
</dbReference>
<dbReference type="Proteomes" id="UP001652445">
    <property type="component" value="Unassembled WGS sequence"/>
</dbReference>
<evidence type="ECO:0000313" key="1">
    <source>
        <dbReference type="EMBL" id="MCU6794214.1"/>
    </source>
</evidence>
<proteinExistence type="predicted"/>
<dbReference type="InterPro" id="IPR041881">
    <property type="entry name" value="PqqD_sf"/>
</dbReference>
<dbReference type="InterPro" id="IPR008792">
    <property type="entry name" value="PQQD"/>
</dbReference>
<accession>A0ABT2UKM4</accession>
<organism evidence="1 2">
    <name type="scientific">Paenibacillus baimaensis</name>
    <dbReference type="NCBI Taxonomy" id="2982185"/>
    <lineage>
        <taxon>Bacteria</taxon>
        <taxon>Bacillati</taxon>
        <taxon>Bacillota</taxon>
        <taxon>Bacilli</taxon>
        <taxon>Bacillales</taxon>
        <taxon>Paenibacillaceae</taxon>
        <taxon>Paenibacillus</taxon>
    </lineage>
</organism>
<reference evidence="1 2" key="1">
    <citation type="submission" date="2022-09" db="EMBL/GenBank/DDBJ databases">
        <authorList>
            <person name="Han X.L."/>
            <person name="Wang Q."/>
            <person name="Lu T."/>
        </authorList>
    </citation>
    <scope>NUCLEOTIDE SEQUENCE [LARGE SCALE GENOMIC DNA]</scope>
    <source>
        <strain evidence="1 2">WQ 127069</strain>
    </source>
</reference>